<dbReference type="SMART" id="SM00020">
    <property type="entry name" value="Tryp_SPc"/>
    <property type="match status" value="1"/>
</dbReference>
<gene>
    <name evidence="6" type="ORF">HERILL_LOCUS5677</name>
</gene>
<dbReference type="Gene3D" id="2.40.10.10">
    <property type="entry name" value="Trypsin-like serine proteases"/>
    <property type="match status" value="1"/>
</dbReference>
<dbReference type="PANTHER" id="PTHR24252:SF10">
    <property type="entry name" value="SERINE PROTEASE 56"/>
    <property type="match status" value="1"/>
</dbReference>
<dbReference type="FunFam" id="2.40.10.10:FF:000068">
    <property type="entry name" value="transmembrane protease serine 2"/>
    <property type="match status" value="1"/>
</dbReference>
<dbReference type="PROSITE" id="PS00134">
    <property type="entry name" value="TRYPSIN_HIS"/>
    <property type="match status" value="1"/>
</dbReference>
<keyword evidence="3" id="KW-0720">Serine protease</keyword>
<keyword evidence="1" id="KW-1015">Disulfide bond</keyword>
<keyword evidence="7" id="KW-1185">Reference proteome</keyword>
<evidence type="ECO:0000256" key="4">
    <source>
        <dbReference type="SAM" id="SignalP"/>
    </source>
</evidence>
<feature type="chain" id="PRO_5031143471" description="Peptidase S1 domain-containing protein" evidence="4">
    <location>
        <begin position="22"/>
        <end position="287"/>
    </location>
</feature>
<evidence type="ECO:0000313" key="7">
    <source>
        <dbReference type="Proteomes" id="UP000594454"/>
    </source>
</evidence>
<feature type="signal peptide" evidence="4">
    <location>
        <begin position="1"/>
        <end position="21"/>
    </location>
</feature>
<dbReference type="AlphaFoldDB" id="A0A7R8UL27"/>
<dbReference type="GO" id="GO:0004252">
    <property type="term" value="F:serine-type endopeptidase activity"/>
    <property type="evidence" value="ECO:0007669"/>
    <property type="project" value="InterPro"/>
</dbReference>
<dbReference type="CDD" id="cd00190">
    <property type="entry name" value="Tryp_SPc"/>
    <property type="match status" value="1"/>
</dbReference>
<evidence type="ECO:0000256" key="3">
    <source>
        <dbReference type="RuleBase" id="RU363034"/>
    </source>
</evidence>
<keyword evidence="4" id="KW-0732">Signal</keyword>
<dbReference type="InterPro" id="IPR001254">
    <property type="entry name" value="Trypsin_dom"/>
</dbReference>
<dbReference type="SUPFAM" id="SSF50494">
    <property type="entry name" value="Trypsin-like serine proteases"/>
    <property type="match status" value="1"/>
</dbReference>
<proteinExistence type="inferred from homology"/>
<dbReference type="PANTHER" id="PTHR24252">
    <property type="entry name" value="ACROSIN-RELATED"/>
    <property type="match status" value="1"/>
</dbReference>
<dbReference type="FunFam" id="2.40.10.10:FF:000002">
    <property type="entry name" value="Transmembrane protease serine"/>
    <property type="match status" value="1"/>
</dbReference>
<keyword evidence="3" id="KW-0378">Hydrolase</keyword>
<dbReference type="Pfam" id="PF00089">
    <property type="entry name" value="Trypsin"/>
    <property type="match status" value="1"/>
</dbReference>
<evidence type="ECO:0000256" key="2">
    <source>
        <dbReference type="ARBA" id="ARBA00024195"/>
    </source>
</evidence>
<dbReference type="Proteomes" id="UP000594454">
    <property type="component" value="Chromosome 2"/>
</dbReference>
<dbReference type="InterPro" id="IPR018114">
    <property type="entry name" value="TRYPSIN_HIS"/>
</dbReference>
<dbReference type="InterPro" id="IPR001314">
    <property type="entry name" value="Peptidase_S1A"/>
</dbReference>
<name>A0A7R8UL27_HERIL</name>
<protein>
    <recommendedName>
        <fullName evidence="5">Peptidase S1 domain-containing protein</fullName>
    </recommendedName>
</protein>
<dbReference type="EMBL" id="LR899010">
    <property type="protein sequence ID" value="CAD7082660.1"/>
    <property type="molecule type" value="Genomic_DNA"/>
</dbReference>
<dbReference type="GO" id="GO:0006508">
    <property type="term" value="P:proteolysis"/>
    <property type="evidence" value="ECO:0007669"/>
    <property type="project" value="UniProtKB-KW"/>
</dbReference>
<sequence>MCRKLWCTPCLFLVLLRICEVASVRNRIIGGRPAKVGQFPSLVALNIQDSGFCGGDLISNRHVVSAAHCFRDQSNPSKIKGIAGDVDRKVESAPSRKELTFIHVASHPRYNPDTQAFDFAVLSLNGAITLSENVHPIVLVRTRPPEKTKCLIAGWGLMTEQGKEPSGQLMYAEVMLVPDQQCVYQTGADMSTMFCAGVPFGGIDSCSGDSGGPIICENQLTGVVSWGRGCGRAQDPGVYADIIAGRPWILAQLQITRAAAPIFRKKSPIIESSIPALTIAFLGSVLL</sequence>
<dbReference type="InterPro" id="IPR009003">
    <property type="entry name" value="Peptidase_S1_PA"/>
</dbReference>
<dbReference type="PROSITE" id="PS50240">
    <property type="entry name" value="TRYPSIN_DOM"/>
    <property type="match status" value="1"/>
</dbReference>
<dbReference type="OrthoDB" id="10059102at2759"/>
<evidence type="ECO:0000259" key="5">
    <source>
        <dbReference type="PROSITE" id="PS50240"/>
    </source>
</evidence>
<dbReference type="InParanoid" id="A0A7R8UL27"/>
<comment type="similarity">
    <text evidence="2">Belongs to the peptidase S1 family. CLIP subfamily.</text>
</comment>
<feature type="domain" description="Peptidase S1" evidence="5">
    <location>
        <begin position="28"/>
        <end position="254"/>
    </location>
</feature>
<reference evidence="6 7" key="1">
    <citation type="submission" date="2020-11" db="EMBL/GenBank/DDBJ databases">
        <authorList>
            <person name="Wallbank WR R."/>
            <person name="Pardo Diaz C."/>
            <person name="Kozak K."/>
            <person name="Martin S."/>
            <person name="Jiggins C."/>
            <person name="Moest M."/>
            <person name="Warren A I."/>
            <person name="Generalovic N T."/>
            <person name="Byers J.R.P. K."/>
            <person name="Montejo-Kovacevich G."/>
            <person name="Yen C E."/>
        </authorList>
    </citation>
    <scope>NUCLEOTIDE SEQUENCE [LARGE SCALE GENOMIC DNA]</scope>
</reference>
<organism evidence="6 7">
    <name type="scientific">Hermetia illucens</name>
    <name type="common">Black soldier fly</name>
    <dbReference type="NCBI Taxonomy" id="343691"/>
    <lineage>
        <taxon>Eukaryota</taxon>
        <taxon>Metazoa</taxon>
        <taxon>Ecdysozoa</taxon>
        <taxon>Arthropoda</taxon>
        <taxon>Hexapoda</taxon>
        <taxon>Insecta</taxon>
        <taxon>Pterygota</taxon>
        <taxon>Neoptera</taxon>
        <taxon>Endopterygota</taxon>
        <taxon>Diptera</taxon>
        <taxon>Brachycera</taxon>
        <taxon>Stratiomyomorpha</taxon>
        <taxon>Stratiomyidae</taxon>
        <taxon>Hermetiinae</taxon>
        <taxon>Hermetia</taxon>
    </lineage>
</organism>
<dbReference type="InterPro" id="IPR033116">
    <property type="entry name" value="TRYPSIN_SER"/>
</dbReference>
<dbReference type="InterPro" id="IPR043504">
    <property type="entry name" value="Peptidase_S1_PA_chymotrypsin"/>
</dbReference>
<dbReference type="PROSITE" id="PS00135">
    <property type="entry name" value="TRYPSIN_SER"/>
    <property type="match status" value="1"/>
</dbReference>
<keyword evidence="3" id="KW-0645">Protease</keyword>
<evidence type="ECO:0000256" key="1">
    <source>
        <dbReference type="ARBA" id="ARBA00023157"/>
    </source>
</evidence>
<accession>A0A7R8UL27</accession>
<dbReference type="PRINTS" id="PR00722">
    <property type="entry name" value="CHYMOTRYPSIN"/>
</dbReference>
<evidence type="ECO:0000313" key="6">
    <source>
        <dbReference type="EMBL" id="CAD7082660.1"/>
    </source>
</evidence>